<dbReference type="EMBL" id="AP023094">
    <property type="protein sequence ID" value="BCE51591.1"/>
    <property type="molecule type" value="Genomic_DNA"/>
</dbReference>
<reference evidence="3" key="2">
    <citation type="submission" date="2020-05" db="EMBL/GenBank/DDBJ databases">
        <title>Complete genome sequence of Bradyrhizobium diazoefficiens XF10 isolated from soybean nodule.</title>
        <authorList>
            <person name="Noda R."/>
            <person name="Kakizaki K."/>
            <person name="Minamisawa K."/>
        </authorList>
    </citation>
    <scope>NUCLEOTIDE SEQUENCE</scope>
    <source>
        <strain evidence="3">XF10</strain>
    </source>
</reference>
<dbReference type="EMBL" id="AP023099">
    <property type="protein sequence ID" value="BCE95087.1"/>
    <property type="molecule type" value="Genomic_DNA"/>
</dbReference>
<accession>A0A809ZQK2</accession>
<evidence type="ECO:0000313" key="1">
    <source>
        <dbReference type="EMBL" id="BCE25332.1"/>
    </source>
</evidence>
<sequence length="109" mass="12086">MPLFEIRSTEFKFDGGELPLHDSDQEVSAPASRLQKAGVNALSLALDEVEHCFDHPRRGEYLPMVGDPFLGFDHEARIVDLAGPRLFLNDFATTRYAGDSHSAHTCISI</sequence>
<evidence type="ECO:0000313" key="3">
    <source>
        <dbReference type="EMBL" id="BCE95087.1"/>
    </source>
</evidence>
<reference evidence="1" key="1">
    <citation type="submission" date="2020-05" db="EMBL/GenBank/DDBJ databases">
        <title>Complete genome sequence of Bradyrhizobium diazoefficiens XF1 isolated from soybean nodule.</title>
        <authorList>
            <person name="Noda R."/>
            <person name="Kakizaki K."/>
            <person name="Minamisawa K."/>
        </authorList>
    </citation>
    <scope>NUCLEOTIDE SEQUENCE</scope>
    <source>
        <strain evidence="1">XF1</strain>
    </source>
</reference>
<gene>
    <name evidence="3" type="ORF">XF10B_78850</name>
    <name evidence="1" type="ORF">XF1B_80130</name>
    <name evidence="2" type="ORF">XF4B_79400</name>
</gene>
<proteinExistence type="predicted"/>
<dbReference type="AlphaFoldDB" id="A0A809ZQK2"/>
<reference evidence="2" key="3">
    <citation type="submission" date="2020-05" db="EMBL/GenBank/DDBJ databases">
        <title>Complete genome sequence of Bradyrhizobium diazoefficiens XF4 isolated from soybean nodule.</title>
        <authorList>
            <person name="Noda R."/>
            <person name="Kakizaki K."/>
            <person name="Minamisawa K."/>
        </authorList>
    </citation>
    <scope>NUCLEOTIDE SEQUENCE</scope>
    <source>
        <strain evidence="2">XF4</strain>
    </source>
</reference>
<protein>
    <submittedName>
        <fullName evidence="2">Uncharacterized protein</fullName>
    </submittedName>
</protein>
<organism evidence="2">
    <name type="scientific">Bradyrhizobium diazoefficiens</name>
    <dbReference type="NCBI Taxonomy" id="1355477"/>
    <lineage>
        <taxon>Bacteria</taxon>
        <taxon>Pseudomonadati</taxon>
        <taxon>Pseudomonadota</taxon>
        <taxon>Alphaproteobacteria</taxon>
        <taxon>Hyphomicrobiales</taxon>
        <taxon>Nitrobacteraceae</taxon>
        <taxon>Bradyrhizobium</taxon>
    </lineage>
</organism>
<dbReference type="EMBL" id="AP023091">
    <property type="protein sequence ID" value="BCE25332.1"/>
    <property type="molecule type" value="Genomic_DNA"/>
</dbReference>
<evidence type="ECO:0000313" key="2">
    <source>
        <dbReference type="EMBL" id="BCE51591.1"/>
    </source>
</evidence>
<name>A0A809ZQK2_9BRAD</name>